<dbReference type="OMA" id="HMDRTVQ"/>
<reference evidence="3 4" key="1">
    <citation type="journal article" date="2009" name="Nature">
        <title>The Sorghum bicolor genome and the diversification of grasses.</title>
        <authorList>
            <person name="Paterson A.H."/>
            <person name="Bowers J.E."/>
            <person name="Bruggmann R."/>
            <person name="Dubchak I."/>
            <person name="Grimwood J."/>
            <person name="Gundlach H."/>
            <person name="Haberer G."/>
            <person name="Hellsten U."/>
            <person name="Mitros T."/>
            <person name="Poliakov A."/>
            <person name="Schmutz J."/>
            <person name="Spannagl M."/>
            <person name="Tang H."/>
            <person name="Wang X."/>
            <person name="Wicker T."/>
            <person name="Bharti A.K."/>
            <person name="Chapman J."/>
            <person name="Feltus F.A."/>
            <person name="Gowik U."/>
            <person name="Grigoriev I.V."/>
            <person name="Lyons E."/>
            <person name="Maher C.A."/>
            <person name="Martis M."/>
            <person name="Narechania A."/>
            <person name="Otillar R.P."/>
            <person name="Penning B.W."/>
            <person name="Salamov A.A."/>
            <person name="Wang Y."/>
            <person name="Zhang L."/>
            <person name="Carpita N.C."/>
            <person name="Freeling M."/>
            <person name="Gingle A.R."/>
            <person name="Hash C.T."/>
            <person name="Keller B."/>
            <person name="Klein P."/>
            <person name="Kresovich S."/>
            <person name="McCann M.C."/>
            <person name="Ming R."/>
            <person name="Peterson D.G."/>
            <person name="Mehboob-ur-Rahman"/>
            <person name="Ware D."/>
            <person name="Westhoff P."/>
            <person name="Mayer K.F."/>
            <person name="Messing J."/>
            <person name="Rokhsar D.S."/>
        </authorList>
    </citation>
    <scope>NUCLEOTIDE SEQUENCE [LARGE SCALE GENOMIC DNA]</scope>
    <source>
        <strain evidence="4">cv. BTx623</strain>
    </source>
</reference>
<dbReference type="GO" id="GO:0019941">
    <property type="term" value="P:modification-dependent protein catabolic process"/>
    <property type="evidence" value="ECO:0000318"/>
    <property type="project" value="GO_Central"/>
</dbReference>
<evidence type="ECO:0000259" key="2">
    <source>
        <dbReference type="PROSITE" id="PS50053"/>
    </source>
</evidence>
<reference evidence="4" key="2">
    <citation type="journal article" date="2018" name="Plant J.">
        <title>The Sorghum bicolor reference genome: improved assembly, gene annotations, a transcriptome atlas, and signatures of genome organization.</title>
        <authorList>
            <person name="McCormick R.F."/>
            <person name="Truong S.K."/>
            <person name="Sreedasyam A."/>
            <person name="Jenkins J."/>
            <person name="Shu S."/>
            <person name="Sims D."/>
            <person name="Kennedy M."/>
            <person name="Amirebrahimi M."/>
            <person name="Weers B.D."/>
            <person name="McKinley B."/>
            <person name="Mattison A."/>
            <person name="Morishige D.T."/>
            <person name="Grimwood J."/>
            <person name="Schmutz J."/>
            <person name="Mullet J.E."/>
        </authorList>
    </citation>
    <scope>NUCLEOTIDE SEQUENCE [LARGE SCALE GENOMIC DNA]</scope>
    <source>
        <strain evidence="4">cv. BTx623</strain>
    </source>
</reference>
<dbReference type="STRING" id="4558.A0A1B6QK96"/>
<dbReference type="GO" id="GO:0005634">
    <property type="term" value="C:nucleus"/>
    <property type="evidence" value="ECO:0000318"/>
    <property type="project" value="GO_Central"/>
</dbReference>
<dbReference type="PANTHER" id="PTHR10666">
    <property type="entry name" value="UBIQUITIN"/>
    <property type="match status" value="1"/>
</dbReference>
<dbReference type="InterPro" id="IPR000626">
    <property type="entry name" value="Ubiquitin-like_dom"/>
</dbReference>
<name>A0A1B6QK96_SORBI</name>
<sequence length="319" mass="35376">MDSRHQQQSEHYKIYVKMTKTLALDVNSTDTVDQIKSKIGSIEGIDKSQQALFFAGNHLENDNRIADYDITTNSCVDLYVTDGMQISVSIPSVGKTIKLNVTNSQSVADVKAVIEQKGGVPLGEQILMCAGRQLEDHQMLSQCGLSNGQALHVLVCPTGNLRVLVDIGGRKTINLDVKCWYTVADVKLLIETLEGSPACTQVLSTEIGGDTIVLKDTDTLHSQHVKNNDILTLHMDRTVQFFVRTLEGKTLTMMQNLSDTTKDIMKKIEERLPIKPGIYRLCYRGHAMSLEDPLLKYKVESDTTIHICLIGEVKGKQKG</sequence>
<proteinExistence type="predicted"/>
<dbReference type="GO" id="GO:0031625">
    <property type="term" value="F:ubiquitin protein ligase binding"/>
    <property type="evidence" value="ECO:0000318"/>
    <property type="project" value="GO_Central"/>
</dbReference>
<keyword evidence="1" id="KW-1017">Isopeptide bond</keyword>
<feature type="domain" description="Ubiquitin-like" evidence="2">
    <location>
        <begin position="161"/>
        <end position="238"/>
    </location>
</feature>
<dbReference type="GO" id="GO:0016567">
    <property type="term" value="P:protein ubiquitination"/>
    <property type="evidence" value="ECO:0000318"/>
    <property type="project" value="GO_Central"/>
</dbReference>
<feature type="domain" description="Ubiquitin-like" evidence="2">
    <location>
        <begin position="239"/>
        <end position="307"/>
    </location>
</feature>
<accession>A0A1B6QK96</accession>
<dbReference type="InParanoid" id="A0A1B6QK96"/>
<dbReference type="CDD" id="cd17039">
    <property type="entry name" value="Ubl_ubiquitin_like"/>
    <property type="match status" value="3"/>
</dbReference>
<dbReference type="FunCoup" id="A0A1B6QK96">
    <property type="interactions" value="75"/>
</dbReference>
<feature type="domain" description="Ubiquitin-like" evidence="2">
    <location>
        <begin position="12"/>
        <end position="81"/>
    </location>
</feature>
<organism evidence="3 4">
    <name type="scientific">Sorghum bicolor</name>
    <name type="common">Sorghum</name>
    <name type="synonym">Sorghum vulgare</name>
    <dbReference type="NCBI Taxonomy" id="4558"/>
    <lineage>
        <taxon>Eukaryota</taxon>
        <taxon>Viridiplantae</taxon>
        <taxon>Streptophyta</taxon>
        <taxon>Embryophyta</taxon>
        <taxon>Tracheophyta</taxon>
        <taxon>Spermatophyta</taxon>
        <taxon>Magnoliopsida</taxon>
        <taxon>Liliopsida</taxon>
        <taxon>Poales</taxon>
        <taxon>Poaceae</taxon>
        <taxon>PACMAD clade</taxon>
        <taxon>Panicoideae</taxon>
        <taxon>Andropogonodae</taxon>
        <taxon>Andropogoneae</taxon>
        <taxon>Sorghinae</taxon>
        <taxon>Sorghum</taxon>
    </lineage>
</organism>
<dbReference type="EMBL" id="CM000760">
    <property type="protein sequence ID" value="KXG38341.1"/>
    <property type="molecule type" value="Genomic_DNA"/>
</dbReference>
<dbReference type="Gramene" id="KXG38341">
    <property type="protein sequence ID" value="KXG38341"/>
    <property type="gene ID" value="SORBI_3001G221000"/>
</dbReference>
<dbReference type="GO" id="GO:0005737">
    <property type="term" value="C:cytoplasm"/>
    <property type="evidence" value="ECO:0000318"/>
    <property type="project" value="GO_Central"/>
</dbReference>
<feature type="domain" description="Ubiquitin-like" evidence="2">
    <location>
        <begin position="84"/>
        <end position="160"/>
    </location>
</feature>
<dbReference type="InterPro" id="IPR050158">
    <property type="entry name" value="Ubiquitin_ubiquitin-like"/>
</dbReference>
<evidence type="ECO:0000313" key="3">
    <source>
        <dbReference type="EMBL" id="KXG38341.1"/>
    </source>
</evidence>
<dbReference type="GO" id="GO:0003729">
    <property type="term" value="F:mRNA binding"/>
    <property type="evidence" value="ECO:0007669"/>
    <property type="project" value="UniProtKB-ARBA"/>
</dbReference>
<dbReference type="AlphaFoldDB" id="A0A1B6QK96"/>
<gene>
    <name evidence="3" type="ORF">SORBI_3001G221000</name>
</gene>
<dbReference type="FunFam" id="3.10.20.90:FF:000211">
    <property type="entry name" value="Polyubiquitin 9"/>
    <property type="match status" value="1"/>
</dbReference>
<evidence type="ECO:0000313" key="4">
    <source>
        <dbReference type="Proteomes" id="UP000000768"/>
    </source>
</evidence>
<dbReference type="InterPro" id="IPR019956">
    <property type="entry name" value="Ubiquitin_dom"/>
</dbReference>
<dbReference type="Gene3D" id="3.10.20.90">
    <property type="entry name" value="Phosphatidylinositol 3-kinase Catalytic Subunit, Chain A, domain 1"/>
    <property type="match status" value="4"/>
</dbReference>
<evidence type="ECO:0000256" key="1">
    <source>
        <dbReference type="ARBA" id="ARBA00022499"/>
    </source>
</evidence>
<dbReference type="GO" id="GO:0031386">
    <property type="term" value="F:protein tag activity"/>
    <property type="evidence" value="ECO:0000318"/>
    <property type="project" value="GO_Central"/>
</dbReference>
<dbReference type="InterPro" id="IPR029071">
    <property type="entry name" value="Ubiquitin-like_domsf"/>
</dbReference>
<dbReference type="OrthoDB" id="604226at2759"/>
<protein>
    <recommendedName>
        <fullName evidence="2">Ubiquitin-like domain-containing protein</fullName>
    </recommendedName>
</protein>
<dbReference type="SMART" id="SM00213">
    <property type="entry name" value="UBQ"/>
    <property type="match status" value="4"/>
</dbReference>
<dbReference type="PRINTS" id="PR00348">
    <property type="entry name" value="UBIQUITIN"/>
</dbReference>
<dbReference type="Proteomes" id="UP000000768">
    <property type="component" value="Chromosome 1"/>
</dbReference>
<dbReference type="PROSITE" id="PS50053">
    <property type="entry name" value="UBIQUITIN_2"/>
    <property type="match status" value="4"/>
</dbReference>
<dbReference type="SUPFAM" id="SSF54236">
    <property type="entry name" value="Ubiquitin-like"/>
    <property type="match status" value="4"/>
</dbReference>
<dbReference type="Pfam" id="PF00240">
    <property type="entry name" value="ubiquitin"/>
    <property type="match status" value="3"/>
</dbReference>
<keyword evidence="4" id="KW-1185">Reference proteome</keyword>